<dbReference type="OrthoDB" id="20886at2759"/>
<feature type="region of interest" description="Disordered" evidence="6">
    <location>
        <begin position="1"/>
        <end position="123"/>
    </location>
</feature>
<comment type="caution">
    <text evidence="7">The sequence shown here is derived from an EMBL/GenBank/DDBJ whole genome shotgun (WGS) entry which is preliminary data.</text>
</comment>
<dbReference type="GO" id="GO:0010468">
    <property type="term" value="P:regulation of gene expression"/>
    <property type="evidence" value="ECO:0007669"/>
    <property type="project" value="UniProtKB-ARBA"/>
</dbReference>
<dbReference type="Pfam" id="PF08598">
    <property type="entry name" value="Sds3"/>
    <property type="match status" value="1"/>
</dbReference>
<keyword evidence="4" id="KW-0804">Transcription</keyword>
<proteinExistence type="predicted"/>
<keyword evidence="3" id="KW-0805">Transcription regulation</keyword>
<dbReference type="InterPro" id="IPR013907">
    <property type="entry name" value="Sds3"/>
</dbReference>
<gene>
    <name evidence="7" type="ORF">ALEPTO_LOCUS7696</name>
</gene>
<dbReference type="EMBL" id="CAJVPS010003531">
    <property type="protein sequence ID" value="CAG8590836.1"/>
    <property type="molecule type" value="Genomic_DNA"/>
</dbReference>
<sequence length="472" mass="53324">VQLGGSGVADFSLTEKKESQKSELNGHTRSQLTKTTIMQGKKVGESEMESELIVTSKLKSPSDLILTSNNENHITEDNKSSPKEKSQQKANNNITIIITANDNNSSSGSSATTTPIEAKPELENTTTIISKSESKTPPDISSLSVDDADVISDNTCPPIPSLLPSITFESELQTQPHHSPFPDGVIKTGKRKRTNSMDQVEIPVEEVEQTAEDTGNEEENTALADDEAEAEAVPSDITRRRGAVTTASSPRADPKATEEYRAIEEKFEQLITRRWEEKARELDNERDLIIKGTHAGFRTGMDEIEKRRRHRISVAEARRKQYRESTRDQINSTNHRANCEFLSKRVGWRKARLAEISSRRWKLLEDKKNLDNYARLEQTPQSDYESDLRQMGYPTSSPLEMFVEGDRFCFRGNRFTKGDSVLIIDNHSGRYNAKFIMGTKHEVTIQRMDGSKTRIPMDQLRDGRYKMQLKET</sequence>
<evidence type="ECO:0000256" key="2">
    <source>
        <dbReference type="ARBA" id="ARBA00022491"/>
    </source>
</evidence>
<reference evidence="7" key="1">
    <citation type="submission" date="2021-06" db="EMBL/GenBank/DDBJ databases">
        <authorList>
            <person name="Kallberg Y."/>
            <person name="Tangrot J."/>
            <person name="Rosling A."/>
        </authorList>
    </citation>
    <scope>NUCLEOTIDE SEQUENCE</scope>
    <source>
        <strain evidence="7">FL130A</strain>
    </source>
</reference>
<protein>
    <submittedName>
        <fullName evidence="7">9727_t:CDS:1</fullName>
    </submittedName>
</protein>
<feature type="region of interest" description="Disordered" evidence="6">
    <location>
        <begin position="173"/>
        <end position="256"/>
    </location>
</feature>
<feature type="compositionally biased region" description="Polar residues" evidence="6">
    <location>
        <begin position="27"/>
        <end position="38"/>
    </location>
</feature>
<dbReference type="Proteomes" id="UP000789508">
    <property type="component" value="Unassembled WGS sequence"/>
</dbReference>
<dbReference type="AlphaFoldDB" id="A0A9N9C4W4"/>
<name>A0A9N9C4W4_9GLOM</name>
<comment type="subcellular location">
    <subcellularLocation>
        <location evidence="1">Nucleus</location>
    </subcellularLocation>
</comment>
<evidence type="ECO:0000313" key="7">
    <source>
        <dbReference type="EMBL" id="CAG8590836.1"/>
    </source>
</evidence>
<accession>A0A9N9C4W4</accession>
<keyword evidence="8" id="KW-1185">Reference proteome</keyword>
<organism evidence="7 8">
    <name type="scientific">Ambispora leptoticha</name>
    <dbReference type="NCBI Taxonomy" id="144679"/>
    <lineage>
        <taxon>Eukaryota</taxon>
        <taxon>Fungi</taxon>
        <taxon>Fungi incertae sedis</taxon>
        <taxon>Mucoromycota</taxon>
        <taxon>Glomeromycotina</taxon>
        <taxon>Glomeromycetes</taxon>
        <taxon>Archaeosporales</taxon>
        <taxon>Ambisporaceae</taxon>
        <taxon>Ambispora</taxon>
    </lineage>
</organism>
<evidence type="ECO:0000256" key="5">
    <source>
        <dbReference type="ARBA" id="ARBA00023242"/>
    </source>
</evidence>
<evidence type="ECO:0000256" key="3">
    <source>
        <dbReference type="ARBA" id="ARBA00023015"/>
    </source>
</evidence>
<feature type="compositionally biased region" description="Basic and acidic residues" evidence="6">
    <location>
        <begin position="73"/>
        <end position="87"/>
    </location>
</feature>
<keyword evidence="5" id="KW-0539">Nucleus</keyword>
<feature type="compositionally biased region" description="Basic and acidic residues" evidence="6">
    <location>
        <begin position="13"/>
        <end position="26"/>
    </location>
</feature>
<feature type="non-terminal residue" evidence="7">
    <location>
        <position position="1"/>
    </location>
</feature>
<evidence type="ECO:0000256" key="4">
    <source>
        <dbReference type="ARBA" id="ARBA00023163"/>
    </source>
</evidence>
<evidence type="ECO:0000313" key="8">
    <source>
        <dbReference type="Proteomes" id="UP000789508"/>
    </source>
</evidence>
<feature type="compositionally biased region" description="Acidic residues" evidence="6">
    <location>
        <begin position="203"/>
        <end position="230"/>
    </location>
</feature>
<feature type="compositionally biased region" description="Low complexity" evidence="6">
    <location>
        <begin position="90"/>
        <end position="114"/>
    </location>
</feature>
<evidence type="ECO:0000256" key="6">
    <source>
        <dbReference type="SAM" id="MobiDB-lite"/>
    </source>
</evidence>
<dbReference type="GO" id="GO:0005654">
    <property type="term" value="C:nucleoplasm"/>
    <property type="evidence" value="ECO:0007669"/>
    <property type="project" value="UniProtKB-ARBA"/>
</dbReference>
<keyword evidence="2" id="KW-0678">Repressor</keyword>
<evidence type="ECO:0000256" key="1">
    <source>
        <dbReference type="ARBA" id="ARBA00004123"/>
    </source>
</evidence>